<dbReference type="Proteomes" id="UP000192220">
    <property type="component" value="Unplaced"/>
</dbReference>
<accession>A0A2I4CJN5</accession>
<dbReference type="Pfam" id="PF00059">
    <property type="entry name" value="Lectin_C"/>
    <property type="match status" value="1"/>
</dbReference>
<dbReference type="PROSITE" id="PS50041">
    <property type="entry name" value="C_TYPE_LECTIN_2"/>
    <property type="match status" value="1"/>
</dbReference>
<protein>
    <submittedName>
        <fullName evidence="4">Galactose-specific lectin nattectin</fullName>
    </submittedName>
</protein>
<evidence type="ECO:0000313" key="4">
    <source>
        <dbReference type="RefSeq" id="XP_013880204.1"/>
    </source>
</evidence>
<dbReference type="PANTHER" id="PTHR22803">
    <property type="entry name" value="MANNOSE, PHOSPHOLIPASE, LECTIN RECEPTOR RELATED"/>
    <property type="match status" value="1"/>
</dbReference>
<organism evidence="3 4">
    <name type="scientific">Austrofundulus limnaeus</name>
    <name type="common">Annual killifish</name>
    <dbReference type="NCBI Taxonomy" id="52670"/>
    <lineage>
        <taxon>Eukaryota</taxon>
        <taxon>Metazoa</taxon>
        <taxon>Chordata</taxon>
        <taxon>Craniata</taxon>
        <taxon>Vertebrata</taxon>
        <taxon>Euteleostomi</taxon>
        <taxon>Actinopterygii</taxon>
        <taxon>Neopterygii</taxon>
        <taxon>Teleostei</taxon>
        <taxon>Neoteleostei</taxon>
        <taxon>Acanthomorphata</taxon>
        <taxon>Ovalentaria</taxon>
        <taxon>Atherinomorphae</taxon>
        <taxon>Cyprinodontiformes</taxon>
        <taxon>Rivulidae</taxon>
        <taxon>Austrofundulus</taxon>
    </lineage>
</organism>
<dbReference type="SUPFAM" id="SSF56436">
    <property type="entry name" value="C-type lectin-like"/>
    <property type="match status" value="1"/>
</dbReference>
<dbReference type="OrthoDB" id="441660at2759"/>
<dbReference type="FunCoup" id="A0A2I4CJN5">
    <property type="interactions" value="794"/>
</dbReference>
<keyword evidence="1" id="KW-0732">Signal</keyword>
<feature type="signal peptide" evidence="1">
    <location>
        <begin position="1"/>
        <end position="37"/>
    </location>
</feature>
<dbReference type="CDD" id="cd00037">
    <property type="entry name" value="CLECT"/>
    <property type="match status" value="1"/>
</dbReference>
<reference evidence="4" key="1">
    <citation type="submission" date="2025-08" db="UniProtKB">
        <authorList>
            <consortium name="RefSeq"/>
        </authorList>
    </citation>
    <scope>IDENTIFICATION</scope>
    <source>
        <strain evidence="4">Quisiro</strain>
        <tissue evidence="4">Liver</tissue>
    </source>
</reference>
<dbReference type="InterPro" id="IPR001304">
    <property type="entry name" value="C-type_lectin-like"/>
</dbReference>
<evidence type="ECO:0000259" key="2">
    <source>
        <dbReference type="PROSITE" id="PS50041"/>
    </source>
</evidence>
<evidence type="ECO:0000313" key="3">
    <source>
        <dbReference type="Proteomes" id="UP000192220"/>
    </source>
</evidence>
<dbReference type="SMART" id="SM00034">
    <property type="entry name" value="CLECT"/>
    <property type="match status" value="1"/>
</dbReference>
<sequence length="180" mass="19906">MIHPSSEATAALVHHRKMESGLVLVLLLCGLGIGAHAQCSQTDNSCKNCPPGWTSFQGRCYLFVDDKMDWADAERYCNFLDGNLSSILSKEEYDFIRDLIFKATGKNPRTWAGATDATKLGYGLWSDGSTYDQNFSFWGPGEPDMKAIGANCMEINMNDIDFVDNVVCSQLNPFVCGRNP</sequence>
<dbReference type="GeneID" id="106529349"/>
<feature type="domain" description="C-type lectin" evidence="2">
    <location>
        <begin position="56"/>
        <end position="177"/>
    </location>
</feature>
<dbReference type="InterPro" id="IPR016187">
    <property type="entry name" value="CTDL_fold"/>
</dbReference>
<gene>
    <name evidence="4" type="primary">LOC106529349</name>
</gene>
<dbReference type="Gene3D" id="3.10.100.10">
    <property type="entry name" value="Mannose-Binding Protein A, subunit A"/>
    <property type="match status" value="1"/>
</dbReference>
<proteinExistence type="predicted"/>
<dbReference type="InterPro" id="IPR016186">
    <property type="entry name" value="C-type_lectin-like/link_sf"/>
</dbReference>
<dbReference type="InterPro" id="IPR050111">
    <property type="entry name" value="C-type_lectin/snaclec_domain"/>
</dbReference>
<keyword evidence="3" id="KW-1185">Reference proteome</keyword>
<dbReference type="AlphaFoldDB" id="A0A2I4CJN5"/>
<dbReference type="RefSeq" id="XP_013880204.1">
    <property type="nucleotide sequence ID" value="XM_014024750.1"/>
</dbReference>
<name>A0A2I4CJN5_AUSLI</name>
<dbReference type="KEGG" id="alim:106529349"/>
<dbReference type="InParanoid" id="A0A2I4CJN5"/>
<feature type="chain" id="PRO_5014156259" evidence="1">
    <location>
        <begin position="38"/>
        <end position="180"/>
    </location>
</feature>
<evidence type="ECO:0000256" key="1">
    <source>
        <dbReference type="SAM" id="SignalP"/>
    </source>
</evidence>